<proteinExistence type="predicted"/>
<dbReference type="RefSeq" id="WP_100138227.1">
    <property type="nucleotide sequence ID" value="NZ_MEIS01000124.1"/>
</dbReference>
<sequence>MATADTITGNGALQFMQPVAKNHKQKLIQAWVDSIRRDMVLGYLAMLQKNWKKVKAVKILPMKKC</sequence>
<comment type="caution">
    <text evidence="1">The sequence shown here is derived from an EMBL/GenBank/DDBJ whole genome shotgun (WGS) entry which is preliminary data.</text>
</comment>
<organism evidence="1 2">
    <name type="scientific">Snodgrassella alvi</name>
    <dbReference type="NCBI Taxonomy" id="1196083"/>
    <lineage>
        <taxon>Bacteria</taxon>
        <taxon>Pseudomonadati</taxon>
        <taxon>Pseudomonadota</taxon>
        <taxon>Betaproteobacteria</taxon>
        <taxon>Neisseriales</taxon>
        <taxon>Neisseriaceae</taxon>
        <taxon>Snodgrassella</taxon>
    </lineage>
</organism>
<reference evidence="1 2" key="1">
    <citation type="journal article" date="2017" name="MBio">
        <title>Type VI secretion-mediated competition in the bee gut microbiome.</title>
        <authorList>
            <person name="Steele M.I."/>
            <person name="Kwong W.K."/>
            <person name="Powell J.E."/>
            <person name="Whiteley M."/>
            <person name="Moran N.A."/>
        </authorList>
    </citation>
    <scope>NUCLEOTIDE SEQUENCE [LARGE SCALE GENOMIC DNA]</scope>
    <source>
        <strain evidence="1 2">Nev3CBA3</strain>
    </source>
</reference>
<name>A0A2N9XUS4_9NEIS</name>
<dbReference type="Proteomes" id="UP000229434">
    <property type="component" value="Unassembled WGS sequence"/>
</dbReference>
<evidence type="ECO:0000313" key="1">
    <source>
        <dbReference type="EMBL" id="PIT53250.1"/>
    </source>
</evidence>
<dbReference type="AlphaFoldDB" id="A0A2N9XUS4"/>
<evidence type="ECO:0000313" key="2">
    <source>
        <dbReference type="Proteomes" id="UP000229434"/>
    </source>
</evidence>
<protein>
    <submittedName>
        <fullName evidence="1">Uncharacterized protein</fullName>
    </submittedName>
</protein>
<accession>A0A2N9XUS4</accession>
<dbReference type="EMBL" id="MEIS01000124">
    <property type="protein sequence ID" value="PIT53250.1"/>
    <property type="molecule type" value="Genomic_DNA"/>
</dbReference>
<gene>
    <name evidence="1" type="ORF">BHC49_12655</name>
</gene>